<comment type="caution">
    <text evidence="2">The sequence shown here is derived from an EMBL/GenBank/DDBJ whole genome shotgun (WGS) entry which is preliminary data.</text>
</comment>
<accession>X0U752</accession>
<dbReference type="AlphaFoldDB" id="X0U752"/>
<dbReference type="PROSITE" id="PS00889">
    <property type="entry name" value="CNMP_BINDING_2"/>
    <property type="match status" value="1"/>
</dbReference>
<sequence>MDDKQIISLMKGTPVFSRMNEAGLKSVLKSAIQKKSPAGTKLVEEGKGGVGFYLILDGKAEVIRAGEKLAELGAGNFFGELGVIDGAPRTADVVAMTDTNCIIISQWAMKSLLENHPE</sequence>
<dbReference type="Pfam" id="PF00027">
    <property type="entry name" value="cNMP_binding"/>
    <property type="match status" value="1"/>
</dbReference>
<dbReference type="InterPro" id="IPR014710">
    <property type="entry name" value="RmlC-like_jellyroll"/>
</dbReference>
<evidence type="ECO:0000313" key="2">
    <source>
        <dbReference type="EMBL" id="GAF95156.1"/>
    </source>
</evidence>
<organism evidence="2">
    <name type="scientific">marine sediment metagenome</name>
    <dbReference type="NCBI Taxonomy" id="412755"/>
    <lineage>
        <taxon>unclassified sequences</taxon>
        <taxon>metagenomes</taxon>
        <taxon>ecological metagenomes</taxon>
    </lineage>
</organism>
<dbReference type="PANTHER" id="PTHR23011">
    <property type="entry name" value="CYCLIC NUCLEOTIDE-BINDING DOMAIN CONTAINING PROTEIN"/>
    <property type="match status" value="1"/>
</dbReference>
<dbReference type="SUPFAM" id="SSF51206">
    <property type="entry name" value="cAMP-binding domain-like"/>
    <property type="match status" value="1"/>
</dbReference>
<evidence type="ECO:0000259" key="1">
    <source>
        <dbReference type="PROSITE" id="PS50042"/>
    </source>
</evidence>
<gene>
    <name evidence="2" type="ORF">S01H1_32057</name>
</gene>
<name>X0U752_9ZZZZ</name>
<dbReference type="InterPro" id="IPR018488">
    <property type="entry name" value="cNMP-bd_CS"/>
</dbReference>
<reference evidence="2" key="1">
    <citation type="journal article" date="2014" name="Front. Microbiol.">
        <title>High frequency of phylogenetically diverse reductive dehalogenase-homologous genes in deep subseafloor sedimentary metagenomes.</title>
        <authorList>
            <person name="Kawai M."/>
            <person name="Futagami T."/>
            <person name="Toyoda A."/>
            <person name="Takaki Y."/>
            <person name="Nishi S."/>
            <person name="Hori S."/>
            <person name="Arai W."/>
            <person name="Tsubouchi T."/>
            <person name="Morono Y."/>
            <person name="Uchiyama I."/>
            <person name="Ito T."/>
            <person name="Fujiyama A."/>
            <person name="Inagaki F."/>
            <person name="Takami H."/>
        </authorList>
    </citation>
    <scope>NUCLEOTIDE SEQUENCE</scope>
    <source>
        <strain evidence="2">Expedition CK06-06</strain>
    </source>
</reference>
<dbReference type="InterPro" id="IPR000595">
    <property type="entry name" value="cNMP-bd_dom"/>
</dbReference>
<proteinExistence type="predicted"/>
<dbReference type="Gene3D" id="2.60.120.10">
    <property type="entry name" value="Jelly Rolls"/>
    <property type="match status" value="1"/>
</dbReference>
<dbReference type="PANTHER" id="PTHR23011:SF28">
    <property type="entry name" value="CYCLIC NUCLEOTIDE-BINDING DOMAIN CONTAINING PROTEIN"/>
    <property type="match status" value="1"/>
</dbReference>
<dbReference type="EMBL" id="BARS01019822">
    <property type="protein sequence ID" value="GAF95156.1"/>
    <property type="molecule type" value="Genomic_DNA"/>
</dbReference>
<dbReference type="SMART" id="SM00100">
    <property type="entry name" value="cNMP"/>
    <property type="match status" value="1"/>
</dbReference>
<dbReference type="PRINTS" id="PR00103">
    <property type="entry name" value="CAMPKINASE"/>
</dbReference>
<dbReference type="CDD" id="cd00038">
    <property type="entry name" value="CAP_ED"/>
    <property type="match status" value="1"/>
</dbReference>
<dbReference type="InterPro" id="IPR018490">
    <property type="entry name" value="cNMP-bd_dom_sf"/>
</dbReference>
<feature type="domain" description="Cyclic nucleotide-binding" evidence="1">
    <location>
        <begin position="15"/>
        <end position="118"/>
    </location>
</feature>
<protein>
    <recommendedName>
        <fullName evidence="1">Cyclic nucleotide-binding domain-containing protein</fullName>
    </recommendedName>
</protein>
<dbReference type="PROSITE" id="PS50042">
    <property type="entry name" value="CNMP_BINDING_3"/>
    <property type="match status" value="1"/>
</dbReference>
<feature type="non-terminal residue" evidence="2">
    <location>
        <position position="118"/>
    </location>
</feature>